<dbReference type="AlphaFoldDB" id="A0A088S1S9"/>
<evidence type="ECO:0000256" key="1">
    <source>
        <dbReference type="ARBA" id="ARBA00004430"/>
    </source>
</evidence>
<dbReference type="OrthoDB" id="567787at2759"/>
<evidence type="ECO:0000256" key="7">
    <source>
        <dbReference type="SAM" id="Coils"/>
    </source>
</evidence>
<dbReference type="VEuPathDB" id="TriTrypDB:LPMP_332340"/>
<organism evidence="10 11">
    <name type="scientific">Leishmania panamensis</name>
    <dbReference type="NCBI Taxonomy" id="5679"/>
    <lineage>
        <taxon>Eukaryota</taxon>
        <taxon>Discoba</taxon>
        <taxon>Euglenozoa</taxon>
        <taxon>Kinetoplastea</taxon>
        <taxon>Metakinetoplastina</taxon>
        <taxon>Trypanosomatida</taxon>
        <taxon>Trypanosomatidae</taxon>
        <taxon>Leishmaniinae</taxon>
        <taxon>Leishmania</taxon>
        <taxon>Leishmania guyanensis species complex</taxon>
    </lineage>
</organism>
<evidence type="ECO:0000256" key="8">
    <source>
        <dbReference type="SAM" id="MobiDB-lite"/>
    </source>
</evidence>
<keyword evidence="4" id="KW-0966">Cell projection</keyword>
<dbReference type="EMBL" id="CP009402">
    <property type="protein sequence ID" value="AIO01525.1"/>
    <property type="molecule type" value="Genomic_DNA"/>
</dbReference>
<feature type="region of interest" description="Disordered" evidence="8">
    <location>
        <begin position="140"/>
        <end position="159"/>
    </location>
</feature>
<dbReference type="PANTHER" id="PTHR22455:SF10">
    <property type="entry name" value="CILIA- AND FLAGELLA-ASSOCIATED PROTEIN 91"/>
    <property type="match status" value="1"/>
</dbReference>
<dbReference type="Pfam" id="PF14738">
    <property type="entry name" value="CFAP91"/>
    <property type="match status" value="1"/>
</dbReference>
<feature type="region of interest" description="Disordered" evidence="8">
    <location>
        <begin position="79"/>
        <end position="127"/>
    </location>
</feature>
<dbReference type="PANTHER" id="PTHR22455">
    <property type="entry name" value="CILIA- AND FLAGELLA-ASSOCIATED PROTEIN 91"/>
    <property type="match status" value="1"/>
</dbReference>
<dbReference type="InterPro" id="IPR032840">
    <property type="entry name" value="CFAP91_dom"/>
</dbReference>
<keyword evidence="7" id="KW-0175">Coiled coil</keyword>
<dbReference type="RefSeq" id="XP_010702325.1">
    <property type="nucleotide sequence ID" value="XM_010704023.1"/>
</dbReference>
<feature type="compositionally biased region" description="Polar residues" evidence="8">
    <location>
        <begin position="146"/>
        <end position="159"/>
    </location>
</feature>
<evidence type="ECO:0000256" key="3">
    <source>
        <dbReference type="ARBA" id="ARBA00023212"/>
    </source>
</evidence>
<evidence type="ECO:0000259" key="9">
    <source>
        <dbReference type="Pfam" id="PF14738"/>
    </source>
</evidence>
<evidence type="ECO:0000313" key="11">
    <source>
        <dbReference type="Proteomes" id="UP000063063"/>
    </source>
</evidence>
<dbReference type="GO" id="GO:0005930">
    <property type="term" value="C:axoneme"/>
    <property type="evidence" value="ECO:0007669"/>
    <property type="project" value="UniProtKB-SubCell"/>
</dbReference>
<dbReference type="GeneID" id="22578387"/>
<feature type="compositionally biased region" description="Gly residues" evidence="8">
    <location>
        <begin position="108"/>
        <end position="122"/>
    </location>
</feature>
<evidence type="ECO:0000256" key="4">
    <source>
        <dbReference type="ARBA" id="ARBA00023273"/>
    </source>
</evidence>
<evidence type="ECO:0000256" key="6">
    <source>
        <dbReference type="ARBA" id="ARBA00029555"/>
    </source>
</evidence>
<name>A0A088S1S9_LEIPA</name>
<keyword evidence="3" id="KW-0206">Cytoskeleton</keyword>
<accession>A0A088S1S9</accession>
<feature type="coiled-coil region" evidence="7">
    <location>
        <begin position="613"/>
        <end position="646"/>
    </location>
</feature>
<reference evidence="10 11" key="1">
    <citation type="journal article" date="2015" name="Sci. Rep.">
        <title>The genome of Leishmania panamensis: insights into genomics of the L. (Viannia) subgenus.</title>
        <authorList>
            <person name="Llanes A."/>
            <person name="Restrepo C.M."/>
            <person name="Vecchio G.D."/>
            <person name="Anguizola F.J."/>
            <person name="Lleonart R."/>
        </authorList>
    </citation>
    <scope>NUCLEOTIDE SEQUENCE [LARGE SCALE GENOMIC DNA]</scope>
    <source>
        <strain evidence="10 11">MHOM/PA/94/PSC-1</strain>
    </source>
</reference>
<dbReference type="KEGG" id="lpan:LPMP_332340"/>
<dbReference type="eggNOG" id="ENOG502QRFI">
    <property type="taxonomic scope" value="Eukaryota"/>
</dbReference>
<gene>
    <name evidence="10" type="ORF">LPMP_332340</name>
</gene>
<keyword evidence="11" id="KW-1185">Reference proteome</keyword>
<dbReference type="VEuPathDB" id="TriTrypDB:LPAL13_330031100"/>
<evidence type="ECO:0000313" key="10">
    <source>
        <dbReference type="EMBL" id="AIO01525.1"/>
    </source>
</evidence>
<dbReference type="Proteomes" id="UP000063063">
    <property type="component" value="Chromosome 33"/>
</dbReference>
<comment type="similarity">
    <text evidence="5">Belongs to the CFAP91 family.</text>
</comment>
<proteinExistence type="inferred from homology"/>
<keyword evidence="2" id="KW-0963">Cytoplasm</keyword>
<protein>
    <recommendedName>
        <fullName evidence="6">Cilia- and flagella-associated protein 91</fullName>
    </recommendedName>
</protein>
<evidence type="ECO:0000256" key="2">
    <source>
        <dbReference type="ARBA" id="ARBA00022490"/>
    </source>
</evidence>
<dbReference type="InterPro" id="IPR026720">
    <property type="entry name" value="CFAP91"/>
</dbReference>
<feature type="compositionally biased region" description="Basic and acidic residues" evidence="8">
    <location>
        <begin position="84"/>
        <end position="100"/>
    </location>
</feature>
<comment type="subcellular location">
    <subcellularLocation>
        <location evidence="1">Cytoplasm</location>
        <location evidence="1">Cytoskeleton</location>
        <location evidence="1">Cilium axoneme</location>
    </subcellularLocation>
</comment>
<feature type="domain" description="CFAP91" evidence="9">
    <location>
        <begin position="159"/>
        <end position="312"/>
    </location>
</feature>
<evidence type="ECO:0000256" key="5">
    <source>
        <dbReference type="ARBA" id="ARBA00029468"/>
    </source>
</evidence>
<sequence>MYRQQRAENLRGGRGYTTEVAGRDRVKFFRRPAEPDNTVLENANYNTNTSTRADAMQAQFAASCPSFSMSSHVAAFSSSVPHSGKAERTLRGRSSAHDWRSPQANSTGGIGGNGLGRRGGAGPRRAKPYHLPAIERADAADGINSGGETQQSGRAAASVQTMYRDNEAQTDPYSPDYFIPEGAPTPEILGLQSLTYQNRGLPAGMEGVQLIQRLRRRRDVEASLPTGTDAASIEAKYIILHELEEKEWAEREDHVAQLQQRRLDRLRQSLLAREAAREDANRERLEQIKSQYLESLGGKLMSLEMRRTASSKRGIDKMVQLKALGGGCAPSQAFEAGATLGIPQVTASMKSAAAVMKSGRAKPSIAAYARYGMAGAPPQLEQDGITGGSRVDARLRAARQAFNYDVRPQLLADSERAEAVDAERGVRMDRVAPKTFVVPENEAVKSLPTLYQRREAERVLHSLEYAYSKLHPSEDAEGGKTPELSAQRVLELYRATPKLQRPETPVLKLEGDDEEEKDEACILLQRLLRGRAVQNDFFDGRERCRGLIKELQAASTAQTEKRLTAQKEKEEALEAEREAEAQHIVSSALGSIVHDTLGFLSQELGRQQDMAALRQLQEEAEVVRAIREAAERARRAEVRQKRDRNEVAYAAYMRATDTTLQCFLDDVTLSAVEETAMAVAVEAERARQAACSSPRHPSTEEEAENIVCDMLDGFVIPAIVDAIELQDREVEKKAVAGAALDAAHKLSKESASPHQ</sequence>